<dbReference type="InterPro" id="IPR038461">
    <property type="entry name" value="Schlafen_AlbA_2_dom_sf"/>
</dbReference>
<protein>
    <submittedName>
        <fullName evidence="2">ATP-dependent DNA helicase RecG</fullName>
    </submittedName>
</protein>
<evidence type="ECO:0000313" key="3">
    <source>
        <dbReference type="Proteomes" id="UP000295805"/>
    </source>
</evidence>
<dbReference type="AlphaFoldDB" id="A0A4R3ZPU7"/>
<dbReference type="Pfam" id="PF13749">
    <property type="entry name" value="HATPase_c_4"/>
    <property type="match status" value="1"/>
</dbReference>
<dbReference type="RefSeq" id="WP_131886602.1">
    <property type="nucleotide sequence ID" value="NZ_CP143053.1"/>
</dbReference>
<dbReference type="PANTHER" id="PTHR30595:SF6">
    <property type="entry name" value="SCHLAFEN ALBA-2 DOMAIN-CONTAINING PROTEIN"/>
    <property type="match status" value="1"/>
</dbReference>
<name>A0A4R3ZPU7_9ACTN</name>
<dbReference type="GO" id="GO:0004386">
    <property type="term" value="F:helicase activity"/>
    <property type="evidence" value="ECO:0007669"/>
    <property type="project" value="UniProtKB-KW"/>
</dbReference>
<keyword evidence="2" id="KW-0547">Nucleotide-binding</keyword>
<dbReference type="GeneID" id="89529158"/>
<dbReference type="Gene3D" id="3.30.950.30">
    <property type="entry name" value="Schlafen, AAA domain"/>
    <property type="match status" value="1"/>
</dbReference>
<gene>
    <name evidence="2" type="ORF">EDD19_1396</name>
</gene>
<dbReference type="Pfam" id="PF04326">
    <property type="entry name" value="SLFN_AlbA_2"/>
    <property type="match status" value="1"/>
</dbReference>
<proteinExistence type="predicted"/>
<sequence>MNTDELSSLLDRLIADWESEVVEFKRGREGFSMSEIGKYFSALANEANLRGDEAGWLIFGVDDKLRVIVGSSYGHSANRLNALKLEINQNTDPRVSFRNIHVLDHEAGRVVLFEIPPAPRGLPIAWKGQCWARAGESLVPLGMDKLDQIRNQTIGSDWTATIIPHATLEDLDPEAVAQARKGFTERYPRLADEVARWNDATFLEKVRLTLGGKVTRAAILLLGKFTSAHLISPHMAEITWKLTGEQQAFEHFSTPFLLSADDLISRVRNVQIRFNDPNRAVYREISKYDEGSLHEALYNCIAHQDYRQHSRIVLVERPDRVEFLSVGDFVDRTPDDYMLSDTVPRRYRNPLLVTAMTELNLVDHMGNGIHRMVSQQRKRFLPLPDYDLTDPGEVKLTVYGAVIDEAYTKLLMAREDLPLEDVLALDRVQKGLPLSASVARRLRKAGLIEGRQPHLRVAPTIARVTGTKAAYIGTRGQDDAFYCKQISDYLEKFSSANRSDIDELLMSQLSDALTDEQKRNKIGNLLTKLRKSGEIHNAGSRTRPRWELS</sequence>
<dbReference type="InterPro" id="IPR038475">
    <property type="entry name" value="RecG_C_sf"/>
</dbReference>
<dbReference type="PANTHER" id="PTHR30595">
    <property type="entry name" value="GLPR-RELATED TRANSCRIPTIONAL REPRESSOR"/>
    <property type="match status" value="1"/>
</dbReference>
<dbReference type="Gene3D" id="3.30.565.60">
    <property type="match status" value="1"/>
</dbReference>
<evidence type="ECO:0000259" key="1">
    <source>
        <dbReference type="Pfam" id="PF04326"/>
    </source>
</evidence>
<comment type="caution">
    <text evidence="2">The sequence shown here is derived from an EMBL/GenBank/DDBJ whole genome shotgun (WGS) entry which is preliminary data.</text>
</comment>
<dbReference type="EMBL" id="SMCX01000039">
    <property type="protein sequence ID" value="TCW19401.1"/>
    <property type="molecule type" value="Genomic_DNA"/>
</dbReference>
<evidence type="ECO:0000313" key="2">
    <source>
        <dbReference type="EMBL" id="TCW19401.1"/>
    </source>
</evidence>
<dbReference type="InterPro" id="IPR007421">
    <property type="entry name" value="Schlafen_AlbA_2_dom"/>
</dbReference>
<keyword evidence="2" id="KW-0378">Hydrolase</keyword>
<keyword evidence="2" id="KW-0347">Helicase</keyword>
<feature type="domain" description="Schlafen AlbA-2" evidence="1">
    <location>
        <begin position="18"/>
        <end position="139"/>
    </location>
</feature>
<dbReference type="Proteomes" id="UP000295805">
    <property type="component" value="Unassembled WGS sequence"/>
</dbReference>
<reference evidence="2 3" key="1">
    <citation type="submission" date="2019-03" db="EMBL/GenBank/DDBJ databases">
        <title>Root nodule microbial communities of legume samples collected from USA, Mexico and Botswana.</title>
        <authorList>
            <person name="Hirsch A."/>
        </authorList>
    </citation>
    <scope>NUCLEOTIDE SEQUENCE [LARGE SCALE GENOMIC DNA]</scope>
    <source>
        <strain evidence="2 3">55</strain>
    </source>
</reference>
<keyword evidence="2" id="KW-0067">ATP-binding</keyword>
<accession>A0A4R3ZPU7</accession>
<organism evidence="2 3">
    <name type="scientific">Dietzia cinnamea</name>
    <dbReference type="NCBI Taxonomy" id="321318"/>
    <lineage>
        <taxon>Bacteria</taxon>
        <taxon>Bacillati</taxon>
        <taxon>Actinomycetota</taxon>
        <taxon>Actinomycetes</taxon>
        <taxon>Mycobacteriales</taxon>
        <taxon>Dietziaceae</taxon>
        <taxon>Dietzia</taxon>
    </lineage>
</organism>